<organism evidence="20 21">
    <name type="scientific">Lophium mytilinum</name>
    <dbReference type="NCBI Taxonomy" id="390894"/>
    <lineage>
        <taxon>Eukaryota</taxon>
        <taxon>Fungi</taxon>
        <taxon>Dikarya</taxon>
        <taxon>Ascomycota</taxon>
        <taxon>Pezizomycotina</taxon>
        <taxon>Dothideomycetes</taxon>
        <taxon>Pleosporomycetidae</taxon>
        <taxon>Mytilinidiales</taxon>
        <taxon>Mytilinidiaceae</taxon>
        <taxon>Lophium</taxon>
    </lineage>
</organism>
<dbReference type="Pfam" id="PF03919">
    <property type="entry name" value="mRNA_cap_C"/>
    <property type="match status" value="1"/>
</dbReference>
<dbReference type="PANTHER" id="PTHR10367">
    <property type="entry name" value="MRNA-CAPPING ENZYME"/>
    <property type="match status" value="1"/>
</dbReference>
<dbReference type="CDD" id="cd07895">
    <property type="entry name" value="Adenylation_mRNA_capping"/>
    <property type="match status" value="1"/>
</dbReference>
<evidence type="ECO:0000256" key="17">
    <source>
        <dbReference type="PIRSR" id="PIRSR036959-1"/>
    </source>
</evidence>
<comment type="function">
    <text evidence="16">Second step of mRNA capping. Transfer of the GMP moiety of GTP to the 5'-end of RNA via an enzyme-GMP covalent reaction intermediate.</text>
</comment>
<dbReference type="GO" id="GO:0005525">
    <property type="term" value="F:GTP binding"/>
    <property type="evidence" value="ECO:0007669"/>
    <property type="project" value="UniProtKB-KW"/>
</dbReference>
<dbReference type="GO" id="GO:0004484">
    <property type="term" value="F:mRNA guanylyltransferase activity"/>
    <property type="evidence" value="ECO:0007669"/>
    <property type="project" value="UniProtKB-EC"/>
</dbReference>
<dbReference type="SUPFAM" id="SSF50249">
    <property type="entry name" value="Nucleic acid-binding proteins"/>
    <property type="match status" value="1"/>
</dbReference>
<keyword evidence="5 16" id="KW-0507">mRNA processing</keyword>
<dbReference type="SUPFAM" id="SSF56091">
    <property type="entry name" value="DNA ligase/mRNA capping enzyme, catalytic domain"/>
    <property type="match status" value="1"/>
</dbReference>
<feature type="compositionally biased region" description="Basic residues" evidence="18">
    <location>
        <begin position="425"/>
        <end position="434"/>
    </location>
</feature>
<evidence type="ECO:0000256" key="13">
    <source>
        <dbReference type="ARBA" id="ARBA00030702"/>
    </source>
</evidence>
<feature type="compositionally biased region" description="Basic and acidic residues" evidence="18">
    <location>
        <begin position="400"/>
        <end position="424"/>
    </location>
</feature>
<dbReference type="InterPro" id="IPR051029">
    <property type="entry name" value="mRNA_Capping_Enz/RNA_Phosphat"/>
</dbReference>
<accession>A0A6A6QY62</accession>
<keyword evidence="9 16" id="KW-0506">mRNA capping</keyword>
<dbReference type="GO" id="GO:0031533">
    <property type="term" value="C:mRNA capping enzyme complex"/>
    <property type="evidence" value="ECO:0007669"/>
    <property type="project" value="InterPro"/>
</dbReference>
<feature type="active site" description="N6-GMP-lysine intermediate" evidence="17">
    <location>
        <position position="64"/>
    </location>
</feature>
<evidence type="ECO:0000256" key="4">
    <source>
        <dbReference type="ARBA" id="ARBA00019171"/>
    </source>
</evidence>
<keyword evidence="8 16" id="KW-0547">Nucleotide-binding</keyword>
<evidence type="ECO:0000256" key="5">
    <source>
        <dbReference type="ARBA" id="ARBA00022664"/>
    </source>
</evidence>
<keyword evidence="7 16" id="KW-0548">Nucleotidyltransferase</keyword>
<comment type="subunit">
    <text evidence="15">Heterodimer. The mRNA-capping enzyme is composed of two separate chains alpha and beta, respectively a mRNA guanylyltransferase and an mRNA 5'-triphosphate monophosphatase.</text>
</comment>
<keyword evidence="10 16" id="KW-0342">GTP-binding</keyword>
<evidence type="ECO:0000256" key="15">
    <source>
        <dbReference type="ARBA" id="ARBA00047082"/>
    </source>
</evidence>
<dbReference type="PROSITE" id="PS50160">
    <property type="entry name" value="DNA_LIGASE_A3"/>
    <property type="match status" value="1"/>
</dbReference>
<evidence type="ECO:0000256" key="3">
    <source>
        <dbReference type="ARBA" id="ARBA00012475"/>
    </source>
</evidence>
<dbReference type="PIRSF" id="PIRSF036959">
    <property type="entry name" value="mRNA_cap_alpha"/>
    <property type="match status" value="1"/>
</dbReference>
<dbReference type="Gene3D" id="3.30.470.30">
    <property type="entry name" value="DNA ligase/mRNA capping enzyme"/>
    <property type="match status" value="1"/>
</dbReference>
<comment type="catalytic activity">
    <reaction evidence="14">
        <text>a 5'-end diphospho-ribonucleoside in mRNA + GTP + H(+) = a 5'-end (5'-triphosphoguanosine)-ribonucleoside in mRNA + diphosphate</text>
        <dbReference type="Rhea" id="RHEA:67012"/>
        <dbReference type="Rhea" id="RHEA-COMP:17165"/>
        <dbReference type="Rhea" id="RHEA-COMP:17166"/>
        <dbReference type="ChEBI" id="CHEBI:15378"/>
        <dbReference type="ChEBI" id="CHEBI:33019"/>
        <dbReference type="ChEBI" id="CHEBI:37565"/>
        <dbReference type="ChEBI" id="CHEBI:167616"/>
        <dbReference type="ChEBI" id="CHEBI:167617"/>
        <dbReference type="EC" id="2.7.7.50"/>
    </reaction>
    <physiologicalReaction direction="left-to-right" evidence="14">
        <dbReference type="Rhea" id="RHEA:67013"/>
    </physiologicalReaction>
</comment>
<feature type="domain" description="ATP-dependent DNA ligase family profile" evidence="19">
    <location>
        <begin position="134"/>
        <end position="243"/>
    </location>
</feature>
<dbReference type="GO" id="GO:0006370">
    <property type="term" value="P:7-methylguanosine mRNA capping"/>
    <property type="evidence" value="ECO:0007669"/>
    <property type="project" value="UniProtKB-KW"/>
</dbReference>
<dbReference type="Pfam" id="PF01331">
    <property type="entry name" value="mRNA_cap_enzyme"/>
    <property type="match status" value="1"/>
</dbReference>
<evidence type="ECO:0000256" key="16">
    <source>
        <dbReference type="PIRNR" id="PIRNR036959"/>
    </source>
</evidence>
<evidence type="ECO:0000256" key="7">
    <source>
        <dbReference type="ARBA" id="ARBA00022695"/>
    </source>
</evidence>
<dbReference type="InterPro" id="IPR012310">
    <property type="entry name" value="DNA_ligase_ATP-dep_cent"/>
</dbReference>
<keyword evidence="11 16" id="KW-0539">Nucleus</keyword>
<feature type="region of interest" description="Disordered" evidence="18">
    <location>
        <begin position="396"/>
        <end position="434"/>
    </location>
</feature>
<dbReference type="PANTHER" id="PTHR10367:SF17">
    <property type="entry name" value="MRNA-CAPPING ENZYME"/>
    <property type="match status" value="1"/>
</dbReference>
<evidence type="ECO:0000256" key="11">
    <source>
        <dbReference type="ARBA" id="ARBA00023242"/>
    </source>
</evidence>
<evidence type="ECO:0000256" key="2">
    <source>
        <dbReference type="ARBA" id="ARBA00010237"/>
    </source>
</evidence>
<evidence type="ECO:0000256" key="8">
    <source>
        <dbReference type="ARBA" id="ARBA00022741"/>
    </source>
</evidence>
<evidence type="ECO:0000256" key="1">
    <source>
        <dbReference type="ARBA" id="ARBA00004123"/>
    </source>
</evidence>
<dbReference type="InterPro" id="IPR017075">
    <property type="entry name" value="mRNA_cap_enzyme_alpha"/>
</dbReference>
<reference evidence="20" key="1">
    <citation type="journal article" date="2020" name="Stud. Mycol.">
        <title>101 Dothideomycetes genomes: a test case for predicting lifestyles and emergence of pathogens.</title>
        <authorList>
            <person name="Haridas S."/>
            <person name="Albert R."/>
            <person name="Binder M."/>
            <person name="Bloem J."/>
            <person name="Labutti K."/>
            <person name="Salamov A."/>
            <person name="Andreopoulos B."/>
            <person name="Baker S."/>
            <person name="Barry K."/>
            <person name="Bills G."/>
            <person name="Bluhm B."/>
            <person name="Cannon C."/>
            <person name="Castanera R."/>
            <person name="Culley D."/>
            <person name="Daum C."/>
            <person name="Ezra D."/>
            <person name="Gonzalez J."/>
            <person name="Henrissat B."/>
            <person name="Kuo A."/>
            <person name="Liang C."/>
            <person name="Lipzen A."/>
            <person name="Lutzoni F."/>
            <person name="Magnuson J."/>
            <person name="Mondo S."/>
            <person name="Nolan M."/>
            <person name="Ohm R."/>
            <person name="Pangilinan J."/>
            <person name="Park H.-J."/>
            <person name="Ramirez L."/>
            <person name="Alfaro M."/>
            <person name="Sun H."/>
            <person name="Tritt A."/>
            <person name="Yoshinaga Y."/>
            <person name="Zwiers L.-H."/>
            <person name="Turgeon B."/>
            <person name="Goodwin S."/>
            <person name="Spatafora J."/>
            <person name="Crous P."/>
            <person name="Grigoriev I."/>
        </authorList>
    </citation>
    <scope>NUCLEOTIDE SEQUENCE</scope>
    <source>
        <strain evidence="20">CBS 269.34</strain>
    </source>
</reference>
<dbReference type="InterPro" id="IPR012340">
    <property type="entry name" value="NA-bd_OB-fold"/>
</dbReference>
<protein>
    <recommendedName>
        <fullName evidence="4 16">mRNA-capping enzyme subunit alpha</fullName>
        <ecNumber evidence="3 16">2.7.7.50</ecNumber>
    </recommendedName>
    <alternativeName>
        <fullName evidence="12 16">GTP--RNA guanylyltransferase</fullName>
    </alternativeName>
    <alternativeName>
        <fullName evidence="13 16">mRNA guanylyltransferase</fullName>
    </alternativeName>
</protein>
<dbReference type="Proteomes" id="UP000799750">
    <property type="component" value="Unassembled WGS sequence"/>
</dbReference>
<evidence type="ECO:0000256" key="9">
    <source>
        <dbReference type="ARBA" id="ARBA00023042"/>
    </source>
</evidence>
<evidence type="ECO:0000256" key="18">
    <source>
        <dbReference type="SAM" id="MobiDB-lite"/>
    </source>
</evidence>
<evidence type="ECO:0000256" key="10">
    <source>
        <dbReference type="ARBA" id="ARBA00023134"/>
    </source>
</evidence>
<comment type="similarity">
    <text evidence="2 16">Belongs to the eukaryotic GTase family.</text>
</comment>
<dbReference type="GO" id="GO:0005524">
    <property type="term" value="F:ATP binding"/>
    <property type="evidence" value="ECO:0007669"/>
    <property type="project" value="InterPro"/>
</dbReference>
<evidence type="ECO:0000256" key="6">
    <source>
        <dbReference type="ARBA" id="ARBA00022679"/>
    </source>
</evidence>
<dbReference type="InterPro" id="IPR013846">
    <property type="entry name" value="mRNA_cap_enzyme_C"/>
</dbReference>
<comment type="subcellular location">
    <subcellularLocation>
        <location evidence="1 16">Nucleus</location>
    </subcellularLocation>
</comment>
<dbReference type="EC" id="2.7.7.50" evidence="3 16"/>
<dbReference type="EMBL" id="MU004186">
    <property type="protein sequence ID" value="KAF2497371.1"/>
    <property type="molecule type" value="Genomic_DNA"/>
</dbReference>
<dbReference type="GO" id="GO:0006281">
    <property type="term" value="P:DNA repair"/>
    <property type="evidence" value="ECO:0007669"/>
    <property type="project" value="InterPro"/>
</dbReference>
<dbReference type="GO" id="GO:0003910">
    <property type="term" value="F:DNA ligase (ATP) activity"/>
    <property type="evidence" value="ECO:0007669"/>
    <property type="project" value="InterPro"/>
</dbReference>
<evidence type="ECO:0000313" key="21">
    <source>
        <dbReference type="Proteomes" id="UP000799750"/>
    </source>
</evidence>
<evidence type="ECO:0000256" key="12">
    <source>
        <dbReference type="ARBA" id="ARBA00029909"/>
    </source>
</evidence>
<keyword evidence="6 16" id="KW-0808">Transferase</keyword>
<gene>
    <name evidence="20" type="ORF">BU16DRAFT_559121</name>
</gene>
<name>A0A6A6QY62_9PEZI</name>
<dbReference type="GO" id="GO:0006310">
    <property type="term" value="P:DNA recombination"/>
    <property type="evidence" value="ECO:0007669"/>
    <property type="project" value="InterPro"/>
</dbReference>
<dbReference type="OrthoDB" id="200924at2759"/>
<proteinExistence type="inferred from homology"/>
<dbReference type="Gene3D" id="2.40.50.140">
    <property type="entry name" value="Nucleic acid-binding proteins"/>
    <property type="match status" value="1"/>
</dbReference>
<dbReference type="InterPro" id="IPR001339">
    <property type="entry name" value="mRNA_cap_enzyme_adenylation"/>
</dbReference>
<sequence>MPPHSVPPGIPGSKMPGEAERQLRRMVAELLERDTDRFPGAQPISFAREHLHELQRSEYFMCEKTDGIRCLLFLTFSNNEDGSFRAEHFFIDRKNNFYQVPPGLHFPHNSEPHNETIFTYGTLLDGELVHDFVANDPRPRLMFYIFDCLAVDGENITKKPLDKRLGKLHVNFFEPLSIWRQRHPEAQGRAPFHVKLKAVHSPYHVSDMFKHILPTLPHGNDGLIFTCKSTPYRFGTDEHILKWKPPQENTIDFKLRLGEFPTFDPQDGEEGEIPDFDAMPDRFMLLVQHSNNQYKPFQHDLYIEEAEWEILKALEQPLDGRIIECYREPSGRWRYKREEDGTPRWRDDKKDANHISTVNSVLESIEDPVTEEDLIAAEGRIKEAVHALRARDAAAAQARQRQEAENIQRRRRDMEVRGDAEQEAKKRKLSNGID</sequence>
<dbReference type="AlphaFoldDB" id="A0A6A6QY62"/>
<evidence type="ECO:0000259" key="19">
    <source>
        <dbReference type="PROSITE" id="PS50160"/>
    </source>
</evidence>
<evidence type="ECO:0000256" key="14">
    <source>
        <dbReference type="ARBA" id="ARBA00044624"/>
    </source>
</evidence>
<keyword evidence="21" id="KW-1185">Reference proteome</keyword>
<evidence type="ECO:0000313" key="20">
    <source>
        <dbReference type="EMBL" id="KAF2497371.1"/>
    </source>
</evidence>